<reference evidence="2 3" key="1">
    <citation type="submission" date="2018-11" db="EMBL/GenBank/DDBJ databases">
        <authorList>
            <consortium name="Pathogen Informatics"/>
        </authorList>
    </citation>
    <scope>NUCLEOTIDE SEQUENCE [LARGE SCALE GENOMIC DNA]</scope>
</reference>
<dbReference type="AlphaFoldDB" id="A0A3P7I3U8"/>
<name>A0A3P7I3U8_STRVU</name>
<evidence type="ECO:0000313" key="3">
    <source>
        <dbReference type="Proteomes" id="UP000270094"/>
    </source>
</evidence>
<gene>
    <name evidence="2" type="ORF">SVUK_LOCUS3069</name>
</gene>
<protein>
    <recommendedName>
        <fullName evidence="1">Abnormal cell migration protein 18-like fibronectin type I domain-containing protein</fullName>
    </recommendedName>
</protein>
<dbReference type="InterPro" id="IPR055119">
    <property type="entry name" value="Mig18_Fn1"/>
</dbReference>
<keyword evidence="3" id="KW-1185">Reference proteome</keyword>
<sequence>MPYVIIDFRSQILEMRNILVLAICSLASACVYKNEKYKDGDTWVVRSTFVMKCKINPDGSWSTKVIGCRTGNGVVVQPGQVIAEGDTVCIADHYNENNYRMKKAI</sequence>
<dbReference type="Proteomes" id="UP000270094">
    <property type="component" value="Unassembled WGS sequence"/>
</dbReference>
<feature type="domain" description="Abnormal cell migration protein 18-like fibronectin type I" evidence="1">
    <location>
        <begin position="29"/>
        <end position="88"/>
    </location>
</feature>
<accession>A0A3P7I3U8</accession>
<evidence type="ECO:0000259" key="1">
    <source>
        <dbReference type="Pfam" id="PF23003"/>
    </source>
</evidence>
<organism evidence="2 3">
    <name type="scientific">Strongylus vulgaris</name>
    <name type="common">Blood worm</name>
    <dbReference type="NCBI Taxonomy" id="40348"/>
    <lineage>
        <taxon>Eukaryota</taxon>
        <taxon>Metazoa</taxon>
        <taxon>Ecdysozoa</taxon>
        <taxon>Nematoda</taxon>
        <taxon>Chromadorea</taxon>
        <taxon>Rhabditida</taxon>
        <taxon>Rhabditina</taxon>
        <taxon>Rhabditomorpha</taxon>
        <taxon>Strongyloidea</taxon>
        <taxon>Strongylidae</taxon>
        <taxon>Strongylus</taxon>
    </lineage>
</organism>
<dbReference type="Pfam" id="PF23003">
    <property type="entry name" value="Fn1_2"/>
    <property type="match status" value="1"/>
</dbReference>
<dbReference type="EMBL" id="UYYB01007532">
    <property type="protein sequence ID" value="VDM68071.1"/>
    <property type="molecule type" value="Genomic_DNA"/>
</dbReference>
<evidence type="ECO:0000313" key="2">
    <source>
        <dbReference type="EMBL" id="VDM68071.1"/>
    </source>
</evidence>
<dbReference type="OrthoDB" id="5791233at2759"/>
<proteinExistence type="predicted"/>